<dbReference type="Gene3D" id="2.40.128.130">
    <property type="entry name" value="Autotransporter beta-domain"/>
    <property type="match status" value="1"/>
</dbReference>
<feature type="active site" description="Charge relay system" evidence="6">
    <location>
        <position position="401"/>
    </location>
</feature>
<dbReference type="AlphaFoldDB" id="A0A2N9Y466"/>
<dbReference type="PROSITE" id="PS51892">
    <property type="entry name" value="SUBTILASE"/>
    <property type="match status" value="1"/>
</dbReference>
<evidence type="ECO:0000256" key="6">
    <source>
        <dbReference type="PROSITE-ProRule" id="PRU01240"/>
    </source>
</evidence>
<keyword evidence="2 6" id="KW-0645">Protease</keyword>
<dbReference type="Pfam" id="PF03797">
    <property type="entry name" value="Autotransporter"/>
    <property type="match status" value="1"/>
</dbReference>
<dbReference type="SUPFAM" id="SSF52743">
    <property type="entry name" value="Subtilisin-like"/>
    <property type="match status" value="1"/>
</dbReference>
<dbReference type="InterPro" id="IPR006315">
    <property type="entry name" value="OM_autotransptr_brl_dom"/>
</dbReference>
<evidence type="ECO:0000313" key="11">
    <source>
        <dbReference type="Proteomes" id="UP000231094"/>
    </source>
</evidence>
<proteinExistence type="inferred from homology"/>
<evidence type="ECO:0000256" key="1">
    <source>
        <dbReference type="ARBA" id="ARBA00011073"/>
    </source>
</evidence>
<organism evidence="10 11">
    <name type="scientific">Snodgrassella alvi</name>
    <dbReference type="NCBI Taxonomy" id="1196083"/>
    <lineage>
        <taxon>Bacteria</taxon>
        <taxon>Pseudomonadati</taxon>
        <taxon>Pseudomonadota</taxon>
        <taxon>Betaproteobacteria</taxon>
        <taxon>Neisseriales</taxon>
        <taxon>Neisseriaceae</taxon>
        <taxon>Snodgrassella</taxon>
    </lineage>
</organism>
<comment type="similarity">
    <text evidence="1 6">Belongs to the peptidase S8 family.</text>
</comment>
<name>A0A2N9Y466_9NEIS</name>
<gene>
    <name evidence="10" type="ORF">BHC47_04900</name>
</gene>
<dbReference type="InterPro" id="IPR000209">
    <property type="entry name" value="Peptidase_S8/S53_dom"/>
</dbReference>
<dbReference type="RefSeq" id="WP_198431339.1">
    <property type="nucleotide sequence ID" value="NZ_MEIV01000051.1"/>
</dbReference>
<evidence type="ECO:0000256" key="2">
    <source>
        <dbReference type="ARBA" id="ARBA00022670"/>
    </source>
</evidence>
<dbReference type="InterPro" id="IPR034061">
    <property type="entry name" value="Peptidases_S8_Autotransporter"/>
</dbReference>
<feature type="compositionally biased region" description="Gly residues" evidence="7">
    <location>
        <begin position="25"/>
        <end position="34"/>
    </location>
</feature>
<dbReference type="Gene3D" id="3.40.50.200">
    <property type="entry name" value="Peptidase S8/S53 domain"/>
    <property type="match status" value="1"/>
</dbReference>
<reference evidence="10 11" key="1">
    <citation type="journal article" date="2017" name="MBio">
        <title>Type VI secretion-mediated competition in the bee gut microbiome.</title>
        <authorList>
            <person name="Steele M.I."/>
            <person name="Kwong W.K."/>
            <person name="Powell J.E."/>
            <person name="Whiteley M."/>
            <person name="Moran N.A."/>
        </authorList>
    </citation>
    <scope>NUCLEOTIDE SEQUENCE [LARGE SCALE GENOMIC DNA]</scope>
    <source>
        <strain evidence="10 11">PEB0171</strain>
    </source>
</reference>
<feature type="active site" description="Charge relay system" evidence="6">
    <location>
        <position position="174"/>
    </location>
</feature>
<evidence type="ECO:0000256" key="3">
    <source>
        <dbReference type="ARBA" id="ARBA00022729"/>
    </source>
</evidence>
<evidence type="ECO:0000259" key="9">
    <source>
        <dbReference type="PROSITE" id="PS51208"/>
    </source>
</evidence>
<evidence type="ECO:0000256" key="4">
    <source>
        <dbReference type="ARBA" id="ARBA00022801"/>
    </source>
</evidence>
<dbReference type="InterPro" id="IPR036709">
    <property type="entry name" value="Autotransporte_beta_dom_sf"/>
</dbReference>
<dbReference type="CDD" id="cd04848">
    <property type="entry name" value="Peptidases_S8_Autotransporter_serine_protease_like"/>
    <property type="match status" value="1"/>
</dbReference>
<dbReference type="SMART" id="SM00869">
    <property type="entry name" value="Autotransporter"/>
    <property type="match status" value="1"/>
</dbReference>
<dbReference type="PANTHER" id="PTHR43806">
    <property type="entry name" value="PEPTIDASE S8"/>
    <property type="match status" value="1"/>
</dbReference>
<keyword evidence="3 8" id="KW-0732">Signal</keyword>
<feature type="region of interest" description="Disordered" evidence="7">
    <location>
        <begin position="25"/>
        <end position="141"/>
    </location>
</feature>
<accession>A0A2N9Y466</accession>
<dbReference type="InterPro" id="IPR050131">
    <property type="entry name" value="Peptidase_S8_subtilisin-like"/>
</dbReference>
<evidence type="ECO:0000256" key="7">
    <source>
        <dbReference type="SAM" id="MobiDB-lite"/>
    </source>
</evidence>
<dbReference type="PROSITE" id="PS00138">
    <property type="entry name" value="SUBTILASE_SER"/>
    <property type="match status" value="1"/>
</dbReference>
<dbReference type="SUPFAM" id="SSF103515">
    <property type="entry name" value="Autotransporter"/>
    <property type="match status" value="1"/>
</dbReference>
<keyword evidence="4 6" id="KW-0378">Hydrolase</keyword>
<feature type="domain" description="Autotransporter" evidence="9">
    <location>
        <begin position="747"/>
        <end position="1026"/>
    </location>
</feature>
<feature type="compositionally biased region" description="Pro residues" evidence="7">
    <location>
        <begin position="81"/>
        <end position="106"/>
    </location>
</feature>
<feature type="compositionally biased region" description="Polar residues" evidence="7">
    <location>
        <begin position="114"/>
        <end position="139"/>
    </location>
</feature>
<sequence length="1026" mass="109550">MKHSALMLKSIVIAVSFALTACGGGGGSGNGGGVHSDSTETGGKPGGNNPGTGEIPNGGETIPEPVNPPPAQPDPDKPDPVDPTPVDPTPVDPTPVDPTPVDPTPVDPADNIPVPSSNPSRMDSSESATKVPLSKNQYPRSEYGEDNAQANLLNLKDARDQGLDGKGVKVGIVDLPIDVNHPALPDNVVDLGQFGTPYNGKVYPHADAVALNIAGKDVRGKKIGIAPEVQIYSASATDSRGPGLINLLATINAFYALDKAGVKIVNNSYGANYYSNKQWYTNIAKAYLNADNPADKSASYIGRFVSLVRDDMLFIWAAANDGQSQPSIESLFPLIEPELQKGWIVVAGVNSDNTIQQSSNRCGDTKNWCMVAYYQYEIANLYAKPGDDINALPLTYITGTSFSAPQVAAAAALVKQKYPWMTNNNLRTTLLTTATDLGAKGVDSVYGWGLLNIGKAVNGPAQFAFGDFSANVTDGSYVFSNDISGQGGLIKDGTGTLILQGNHTYQGKTQINSGTLAVNGSSQSATQIGKDAAYLVKGFTGSVDNSGTFISQDATVNGSFNQTAAGTFQTSLGSRTTVNGTASLAGRLYFDALKAGFVPQTGTKVAVINAQKRLGEFDSTEFSGGILLDGKTVYDDNNVDFDITRISAQKAVMDNGLLTRSIADPAIESAARAVDTAFSQLDGIPAANQYSEQDKELFDGAARIQNVQSAQSLRRSLYSLSGAVYSNANMVSTLTLGKLNSDFMSSIQNNSDEVNVIMEFNHSQNRWNPTVVRGKQNTNSGIFGISKKFGNGLSAALAYTFQNTGWNEQYSNADIKTNGLIVGSFYAPNRWNGAYISGSFGYNRFSNDVNRRIWLGESSEATGAKAKGNVWQLAFKGGKAFYLNQLILTPQLGLRYDYLQQNHFSEDGASGYGLYARKLNKGVVAGSASILTQYRFGIRDTVFDIFGLLGVEHDFRDREYAMRGGFAGIHGNERSGKWASAKTRWNTAVGGNVQIRRNLKAGIQYQYENGSHWHSNSGMANLKVTF</sequence>
<dbReference type="InterPro" id="IPR005546">
    <property type="entry name" value="Autotransporte_beta"/>
</dbReference>
<dbReference type="PRINTS" id="PR00723">
    <property type="entry name" value="SUBTILISIN"/>
</dbReference>
<keyword evidence="5 6" id="KW-0720">Serine protease</keyword>
<dbReference type="PROSITE" id="PS51208">
    <property type="entry name" value="AUTOTRANSPORTER"/>
    <property type="match status" value="1"/>
</dbReference>
<dbReference type="NCBIfam" id="TIGR01414">
    <property type="entry name" value="autotrans_barl"/>
    <property type="match status" value="1"/>
</dbReference>
<dbReference type="PANTHER" id="PTHR43806:SF11">
    <property type="entry name" value="CEREVISIN-RELATED"/>
    <property type="match status" value="1"/>
</dbReference>
<dbReference type="InterPro" id="IPR013425">
    <property type="entry name" value="Autotrns_rpt"/>
</dbReference>
<dbReference type="InterPro" id="IPR015500">
    <property type="entry name" value="Peptidase_S8_subtilisin-rel"/>
</dbReference>
<protein>
    <recommendedName>
        <fullName evidence="9">Autotransporter domain-containing protein</fullName>
    </recommendedName>
</protein>
<feature type="signal peptide" evidence="8">
    <location>
        <begin position="1"/>
        <end position="21"/>
    </location>
</feature>
<dbReference type="NCBIfam" id="TIGR02601">
    <property type="entry name" value="autotrns_rpt"/>
    <property type="match status" value="1"/>
</dbReference>
<dbReference type="Pfam" id="PF00082">
    <property type="entry name" value="Peptidase_S8"/>
    <property type="match status" value="1"/>
</dbReference>
<dbReference type="GO" id="GO:0004252">
    <property type="term" value="F:serine-type endopeptidase activity"/>
    <property type="evidence" value="ECO:0007669"/>
    <property type="project" value="UniProtKB-UniRule"/>
</dbReference>
<dbReference type="GO" id="GO:0006508">
    <property type="term" value="P:proteolysis"/>
    <property type="evidence" value="ECO:0007669"/>
    <property type="project" value="UniProtKB-KW"/>
</dbReference>
<dbReference type="EMBL" id="MEIV01000051">
    <property type="protein sequence ID" value="PIT62433.1"/>
    <property type="molecule type" value="Genomic_DNA"/>
</dbReference>
<feature type="active site" description="Charge relay system" evidence="6">
    <location>
        <position position="205"/>
    </location>
</feature>
<dbReference type="Proteomes" id="UP000231094">
    <property type="component" value="Unassembled WGS sequence"/>
</dbReference>
<dbReference type="InterPro" id="IPR023828">
    <property type="entry name" value="Peptidase_S8_Ser-AS"/>
</dbReference>
<dbReference type="PROSITE" id="PS51257">
    <property type="entry name" value="PROKAR_LIPOPROTEIN"/>
    <property type="match status" value="1"/>
</dbReference>
<dbReference type="InterPro" id="IPR036852">
    <property type="entry name" value="Peptidase_S8/S53_dom_sf"/>
</dbReference>
<dbReference type="Pfam" id="PF12951">
    <property type="entry name" value="PATR"/>
    <property type="match status" value="1"/>
</dbReference>
<comment type="caution">
    <text evidence="10">The sequence shown here is derived from an EMBL/GenBank/DDBJ whole genome shotgun (WGS) entry which is preliminary data.</text>
</comment>
<evidence type="ECO:0000256" key="8">
    <source>
        <dbReference type="SAM" id="SignalP"/>
    </source>
</evidence>
<feature type="chain" id="PRO_5014893028" description="Autotransporter domain-containing protein" evidence="8">
    <location>
        <begin position="22"/>
        <end position="1026"/>
    </location>
</feature>
<dbReference type="GO" id="GO:0019867">
    <property type="term" value="C:outer membrane"/>
    <property type="evidence" value="ECO:0007669"/>
    <property type="project" value="InterPro"/>
</dbReference>
<evidence type="ECO:0000313" key="10">
    <source>
        <dbReference type="EMBL" id="PIT62433.1"/>
    </source>
</evidence>
<evidence type="ECO:0000256" key="5">
    <source>
        <dbReference type="ARBA" id="ARBA00022825"/>
    </source>
</evidence>